<dbReference type="SUPFAM" id="SSF53697">
    <property type="entry name" value="SIS domain"/>
    <property type="match status" value="1"/>
</dbReference>
<dbReference type="RefSeq" id="WP_015882200.1">
    <property type="nucleotide sequence ID" value="NC_012669.1"/>
</dbReference>
<dbReference type="GO" id="GO:1901135">
    <property type="term" value="P:carbohydrate derivative metabolic process"/>
    <property type="evidence" value="ECO:0007669"/>
    <property type="project" value="InterPro"/>
</dbReference>
<accession>C5C447</accession>
<dbReference type="Proteomes" id="UP000007962">
    <property type="component" value="Chromosome"/>
</dbReference>
<dbReference type="OrthoDB" id="9762536at2"/>
<evidence type="ECO:0000313" key="3">
    <source>
        <dbReference type="Proteomes" id="UP000007962"/>
    </source>
</evidence>
<dbReference type="AlphaFoldDB" id="C5C447"/>
<dbReference type="EMBL" id="CP001618">
    <property type="protein sequence ID" value="ACQ79960.1"/>
    <property type="molecule type" value="Genomic_DNA"/>
</dbReference>
<keyword evidence="3" id="KW-1185">Reference proteome</keyword>
<dbReference type="Gene3D" id="3.40.50.10490">
    <property type="entry name" value="Glucose-6-phosphate isomerase like protein, domain 1"/>
    <property type="match status" value="1"/>
</dbReference>
<dbReference type="GO" id="GO:0019146">
    <property type="term" value="F:arabinose-5-phosphate isomerase activity"/>
    <property type="evidence" value="ECO:0007669"/>
    <property type="project" value="UniProtKB-EC"/>
</dbReference>
<dbReference type="STRING" id="471853.Bcav_1704"/>
<dbReference type="CDD" id="cd05014">
    <property type="entry name" value="SIS_Kpsf"/>
    <property type="match status" value="1"/>
</dbReference>
<dbReference type="InterPro" id="IPR035474">
    <property type="entry name" value="SIS_Kpsf"/>
</dbReference>
<dbReference type="Pfam" id="PF01380">
    <property type="entry name" value="SIS"/>
    <property type="match status" value="1"/>
</dbReference>
<protein>
    <submittedName>
        <fullName evidence="2">Arabinose-5-phosphate isomerase</fullName>
        <ecNumber evidence="2">5.3.1.13</ecNumber>
    </submittedName>
</protein>
<proteinExistence type="predicted"/>
<reference evidence="2 3" key="1">
    <citation type="journal article" date="2009" name="Stand. Genomic Sci.">
        <title>Complete genome sequence of Beutenbergia cavernae type strain (HKI 0122).</title>
        <authorList>
            <person name="Land M."/>
            <person name="Pukall R."/>
            <person name="Abt B."/>
            <person name="Goker M."/>
            <person name="Rohde M."/>
            <person name="Glavina Del Rio T."/>
            <person name="Tice H."/>
            <person name="Copeland A."/>
            <person name="Cheng J.F."/>
            <person name="Lucas S."/>
            <person name="Chen F."/>
            <person name="Nolan M."/>
            <person name="Bruce D."/>
            <person name="Goodwin L."/>
            <person name="Pitluck S."/>
            <person name="Ivanova N."/>
            <person name="Mavromatis K."/>
            <person name="Ovchinnikova G."/>
            <person name="Pati A."/>
            <person name="Chen A."/>
            <person name="Palaniappan K."/>
            <person name="Hauser L."/>
            <person name="Chang Y.J."/>
            <person name="Jefferies C.C."/>
            <person name="Saunders E."/>
            <person name="Brettin T."/>
            <person name="Detter J.C."/>
            <person name="Han C."/>
            <person name="Chain P."/>
            <person name="Bristow J."/>
            <person name="Eisen J.A."/>
            <person name="Markowitz V."/>
            <person name="Hugenholtz P."/>
            <person name="Kyrpides N.C."/>
            <person name="Klenk H.P."/>
            <person name="Lapidus A."/>
        </authorList>
    </citation>
    <scope>NUCLEOTIDE SEQUENCE [LARGE SCALE GENOMIC DNA]</scope>
    <source>
        <strain evidence="3">ATCC BAA-8 / DSM 12333 / NBRC 16432</strain>
    </source>
</reference>
<dbReference type="HOGENOM" id="CLU_040681_5_2_11"/>
<evidence type="ECO:0000259" key="1">
    <source>
        <dbReference type="PROSITE" id="PS51464"/>
    </source>
</evidence>
<name>C5C447_BEUC1</name>
<feature type="domain" description="SIS" evidence="1">
    <location>
        <begin position="39"/>
        <end position="183"/>
    </location>
</feature>
<dbReference type="PROSITE" id="PS51464">
    <property type="entry name" value="SIS"/>
    <property type="match status" value="1"/>
</dbReference>
<keyword evidence="2" id="KW-0413">Isomerase</keyword>
<gene>
    <name evidence="2" type="ordered locus">Bcav_1704</name>
</gene>
<dbReference type="eggNOG" id="COG0794">
    <property type="taxonomic scope" value="Bacteria"/>
</dbReference>
<dbReference type="PANTHER" id="PTHR38418">
    <property type="entry name" value="SUGAR ISOMERASE, KPSF/GUTQ (AFU_ORTHOLOGUE AFUA_6G08860)"/>
    <property type="match status" value="1"/>
</dbReference>
<sequence>MSAPVDADARALDAALESLRIESRAIEVAAGRSSEALLAATRLIEARSGRLIVSGLGKSGHIAAKMAATFASTGTPAHFVHATEALHGDSGMVVPGDVAILISNSGTTAEVVQFGRMIRALGVPVIAMARDASSPLASLAQVWLDISVEREADPLGLAPTASTTLTLALGDALAAALMTRTNFDDAAFGLRHPGGALGQQLGVDE</sequence>
<dbReference type="InterPro" id="IPR001347">
    <property type="entry name" value="SIS_dom"/>
</dbReference>
<dbReference type="PANTHER" id="PTHR38418:SF2">
    <property type="entry name" value="SUGAR ISOMERASE, KPSF_GUTQ (AFU_ORTHOLOGUE AFUA_6G08860)"/>
    <property type="match status" value="1"/>
</dbReference>
<organism evidence="2 3">
    <name type="scientific">Beutenbergia cavernae (strain ATCC BAA-8 / DSM 12333 / CCUG 43141 / JCM 11478 / NBRC 16432 / NCIMB 13614 / HKI 0122)</name>
    <dbReference type="NCBI Taxonomy" id="471853"/>
    <lineage>
        <taxon>Bacteria</taxon>
        <taxon>Bacillati</taxon>
        <taxon>Actinomycetota</taxon>
        <taxon>Actinomycetes</taxon>
        <taxon>Micrococcales</taxon>
        <taxon>Beutenbergiaceae</taxon>
        <taxon>Beutenbergia</taxon>
    </lineage>
</organism>
<dbReference type="InterPro" id="IPR046348">
    <property type="entry name" value="SIS_dom_sf"/>
</dbReference>
<dbReference type="GO" id="GO:0097367">
    <property type="term" value="F:carbohydrate derivative binding"/>
    <property type="evidence" value="ECO:0007669"/>
    <property type="project" value="InterPro"/>
</dbReference>
<dbReference type="KEGG" id="bcv:Bcav_1704"/>
<evidence type="ECO:0000313" key="2">
    <source>
        <dbReference type="EMBL" id="ACQ79960.1"/>
    </source>
</evidence>
<dbReference type="EC" id="5.3.1.13" evidence="2"/>